<comment type="caution">
    <text evidence="1">The sequence shown here is derived from an EMBL/GenBank/DDBJ whole genome shotgun (WGS) entry which is preliminary data.</text>
</comment>
<proteinExistence type="predicted"/>
<evidence type="ECO:0000313" key="1">
    <source>
        <dbReference type="EMBL" id="EZG69533.1"/>
    </source>
</evidence>
<organism evidence="1 2">
    <name type="scientific">Gregarina niphandrodes</name>
    <name type="common">Septate eugregarine</name>
    <dbReference type="NCBI Taxonomy" id="110365"/>
    <lineage>
        <taxon>Eukaryota</taxon>
        <taxon>Sar</taxon>
        <taxon>Alveolata</taxon>
        <taxon>Apicomplexa</taxon>
        <taxon>Conoidasida</taxon>
        <taxon>Gregarinasina</taxon>
        <taxon>Eugregarinorida</taxon>
        <taxon>Gregarinidae</taxon>
        <taxon>Gregarina</taxon>
    </lineage>
</organism>
<accession>A0A023B8R9</accession>
<dbReference type="RefSeq" id="XP_011130006.1">
    <property type="nucleotide sequence ID" value="XM_011131704.1"/>
</dbReference>
<dbReference type="EMBL" id="AFNH02000438">
    <property type="protein sequence ID" value="EZG69533.1"/>
    <property type="molecule type" value="Genomic_DNA"/>
</dbReference>
<gene>
    <name evidence="1" type="ORF">GNI_057750</name>
</gene>
<keyword evidence="2" id="KW-1185">Reference proteome</keyword>
<dbReference type="VEuPathDB" id="CryptoDB:GNI_057750"/>
<name>A0A023B8R9_GRENI</name>
<sequence>MREALSKETCGLSEKRINRVVKADLKRVAEDFFSPYGRLCKKLVDESVNKVVRMQHQLSPEHQAAWSSDDPWSSAVILPSADTRKVTRRLWKSDSDAFFQLCKNVHVDWTKLPEAVATAAKVFLVDVAATGNVEAAAVQTMAHFCASGYVQFLMRPSGNGPRGSIEPWTPECEHTALRLEHTLYEKGCSRLDIWAQGCDVLQQICGNIIARSIPPDSEQFIESLPAPVGYHVYVLETVHENGTFLFDPTNQGASWCFKRYSDEL</sequence>
<reference evidence="1" key="1">
    <citation type="submission" date="2013-12" db="EMBL/GenBank/DDBJ databases">
        <authorList>
            <person name="Omoto C.K."/>
            <person name="Sibley D."/>
            <person name="Venepally P."/>
            <person name="Hadjithomas M."/>
            <person name="Karamycheva S."/>
            <person name="Brunk B."/>
            <person name="Roos D."/>
            <person name="Caler E."/>
            <person name="Lorenzi H."/>
        </authorList>
    </citation>
    <scope>NUCLEOTIDE SEQUENCE</scope>
</reference>
<dbReference type="Proteomes" id="UP000019763">
    <property type="component" value="Unassembled WGS sequence"/>
</dbReference>
<evidence type="ECO:0000313" key="2">
    <source>
        <dbReference type="Proteomes" id="UP000019763"/>
    </source>
</evidence>
<dbReference type="AlphaFoldDB" id="A0A023B8R9"/>
<protein>
    <submittedName>
        <fullName evidence="1">Uncharacterized protein</fullName>
    </submittedName>
</protein>
<dbReference type="GeneID" id="22912129"/>